<dbReference type="SUPFAM" id="SSF69118">
    <property type="entry name" value="AhpD-like"/>
    <property type="match status" value="1"/>
</dbReference>
<dbReference type="EMBL" id="FOJW01000005">
    <property type="protein sequence ID" value="SFB02617.1"/>
    <property type="molecule type" value="Genomic_DNA"/>
</dbReference>
<protein>
    <submittedName>
        <fullName evidence="2">4-carboxymuconolactone decarboxylase</fullName>
    </submittedName>
</protein>
<accession>A0A1I0XPK8</accession>
<name>A0A1I0XPK8_9BACI</name>
<gene>
    <name evidence="2" type="ORF">SAMN04488072_105217</name>
</gene>
<dbReference type="NCBIfam" id="TIGR02425">
    <property type="entry name" value="decarb_PcaC"/>
    <property type="match status" value="1"/>
</dbReference>
<dbReference type="RefSeq" id="WP_090236303.1">
    <property type="nucleotide sequence ID" value="NZ_FOJW01000005.1"/>
</dbReference>
<dbReference type="GO" id="GO:0051920">
    <property type="term" value="F:peroxiredoxin activity"/>
    <property type="evidence" value="ECO:0007669"/>
    <property type="project" value="InterPro"/>
</dbReference>
<dbReference type="InterPro" id="IPR029032">
    <property type="entry name" value="AhpD-like"/>
</dbReference>
<dbReference type="InterPro" id="IPR052512">
    <property type="entry name" value="4CMD/NDH-1_regulator"/>
</dbReference>
<dbReference type="OrthoDB" id="9802489at2"/>
<keyword evidence="3" id="KW-1185">Reference proteome</keyword>
<dbReference type="Pfam" id="PF02627">
    <property type="entry name" value="CMD"/>
    <property type="match status" value="1"/>
</dbReference>
<dbReference type="Gene3D" id="1.20.1290.10">
    <property type="entry name" value="AhpD-like"/>
    <property type="match status" value="1"/>
</dbReference>
<dbReference type="InterPro" id="IPR012788">
    <property type="entry name" value="Decarb_PcaC"/>
</dbReference>
<sequence length="125" mass="14173">MDQKKFDAGLKVRREVLGAAYVDKSIANADDFIKPMQELVTEYCWGEIWTREGLPKKTRSIINLAMLTALNRPNELKLHLRGALRNGVTKEEIKEIFLQTAIYCGVPAALDSFKTAQQVFAEEDE</sequence>
<feature type="domain" description="Carboxymuconolactone decarboxylase-like" evidence="1">
    <location>
        <begin position="36"/>
        <end position="117"/>
    </location>
</feature>
<dbReference type="PANTHER" id="PTHR33570:SF2">
    <property type="entry name" value="CARBOXYMUCONOLACTONE DECARBOXYLASE-LIKE DOMAIN-CONTAINING PROTEIN"/>
    <property type="match status" value="1"/>
</dbReference>
<organism evidence="2 3">
    <name type="scientific">Lentibacillus halodurans</name>
    <dbReference type="NCBI Taxonomy" id="237679"/>
    <lineage>
        <taxon>Bacteria</taxon>
        <taxon>Bacillati</taxon>
        <taxon>Bacillota</taxon>
        <taxon>Bacilli</taxon>
        <taxon>Bacillales</taxon>
        <taxon>Bacillaceae</taxon>
        <taxon>Lentibacillus</taxon>
    </lineage>
</organism>
<evidence type="ECO:0000313" key="2">
    <source>
        <dbReference type="EMBL" id="SFB02617.1"/>
    </source>
</evidence>
<dbReference type="AlphaFoldDB" id="A0A1I0XPK8"/>
<dbReference type="PANTHER" id="PTHR33570">
    <property type="entry name" value="4-CARBOXYMUCONOLACTONE DECARBOXYLASE FAMILY PROTEIN"/>
    <property type="match status" value="1"/>
</dbReference>
<evidence type="ECO:0000259" key="1">
    <source>
        <dbReference type="Pfam" id="PF02627"/>
    </source>
</evidence>
<dbReference type="Proteomes" id="UP000198642">
    <property type="component" value="Unassembled WGS sequence"/>
</dbReference>
<evidence type="ECO:0000313" key="3">
    <source>
        <dbReference type="Proteomes" id="UP000198642"/>
    </source>
</evidence>
<dbReference type="InterPro" id="IPR003779">
    <property type="entry name" value="CMD-like"/>
</dbReference>
<dbReference type="STRING" id="237679.SAMN04488072_105217"/>
<proteinExistence type="predicted"/>
<reference evidence="2 3" key="1">
    <citation type="submission" date="2016-10" db="EMBL/GenBank/DDBJ databases">
        <authorList>
            <person name="de Groot N.N."/>
        </authorList>
    </citation>
    <scope>NUCLEOTIDE SEQUENCE [LARGE SCALE GENOMIC DNA]</scope>
    <source>
        <strain evidence="2 3">CGMCC 1.3702</strain>
    </source>
</reference>